<dbReference type="Proteomes" id="UP001331761">
    <property type="component" value="Unassembled WGS sequence"/>
</dbReference>
<proteinExistence type="predicted"/>
<evidence type="ECO:0000313" key="1">
    <source>
        <dbReference type="EMBL" id="KAK5984636.1"/>
    </source>
</evidence>
<dbReference type="EMBL" id="WIXE01002642">
    <property type="protein sequence ID" value="KAK5984636.1"/>
    <property type="molecule type" value="Genomic_DNA"/>
</dbReference>
<organism evidence="1 2">
    <name type="scientific">Trichostrongylus colubriformis</name>
    <name type="common">Black scour worm</name>
    <dbReference type="NCBI Taxonomy" id="6319"/>
    <lineage>
        <taxon>Eukaryota</taxon>
        <taxon>Metazoa</taxon>
        <taxon>Ecdysozoa</taxon>
        <taxon>Nematoda</taxon>
        <taxon>Chromadorea</taxon>
        <taxon>Rhabditida</taxon>
        <taxon>Rhabditina</taxon>
        <taxon>Rhabditomorpha</taxon>
        <taxon>Strongyloidea</taxon>
        <taxon>Trichostrongylidae</taxon>
        <taxon>Trichostrongylus</taxon>
    </lineage>
</organism>
<accession>A0AAN8FQG7</accession>
<comment type="caution">
    <text evidence="1">The sequence shown here is derived from an EMBL/GenBank/DDBJ whole genome shotgun (WGS) entry which is preliminary data.</text>
</comment>
<protein>
    <submittedName>
        <fullName evidence="1">Uncharacterized protein</fullName>
    </submittedName>
</protein>
<evidence type="ECO:0000313" key="2">
    <source>
        <dbReference type="Proteomes" id="UP001331761"/>
    </source>
</evidence>
<keyword evidence="2" id="KW-1185">Reference proteome</keyword>
<reference evidence="1 2" key="1">
    <citation type="submission" date="2019-10" db="EMBL/GenBank/DDBJ databases">
        <title>Assembly and Annotation for the nematode Trichostrongylus colubriformis.</title>
        <authorList>
            <person name="Martin J."/>
        </authorList>
    </citation>
    <scope>NUCLEOTIDE SEQUENCE [LARGE SCALE GENOMIC DNA]</scope>
    <source>
        <strain evidence="1">G859</strain>
        <tissue evidence="1">Whole worm</tissue>
    </source>
</reference>
<sequence>ESGLSSLIACKLEVLLSGFPLVVMQKCREMQWKRAWTKEVRKWKHVNQWTIQEGGRRSRN</sequence>
<dbReference type="AlphaFoldDB" id="A0AAN8FQG7"/>
<gene>
    <name evidence="1" type="ORF">GCK32_021967</name>
</gene>
<feature type="non-terminal residue" evidence="1">
    <location>
        <position position="1"/>
    </location>
</feature>
<name>A0AAN8FQG7_TRICO</name>